<dbReference type="EMBL" id="JACSNR010000001">
    <property type="protein sequence ID" value="MBM6922405.1"/>
    <property type="molecule type" value="Genomic_DNA"/>
</dbReference>
<name>A0ABS2GIV7_9FIRM</name>
<evidence type="ECO:0000313" key="2">
    <source>
        <dbReference type="EMBL" id="MBM6922405.1"/>
    </source>
</evidence>
<keyword evidence="1" id="KW-0472">Membrane</keyword>
<proteinExistence type="predicted"/>
<evidence type="ECO:0000256" key="1">
    <source>
        <dbReference type="SAM" id="Phobius"/>
    </source>
</evidence>
<protein>
    <submittedName>
        <fullName evidence="2">Uncharacterized protein</fullName>
    </submittedName>
</protein>
<comment type="caution">
    <text evidence="2">The sequence shown here is derived from an EMBL/GenBank/DDBJ whole genome shotgun (WGS) entry which is preliminary data.</text>
</comment>
<dbReference type="Proteomes" id="UP000724149">
    <property type="component" value="Unassembled WGS sequence"/>
</dbReference>
<dbReference type="RefSeq" id="WP_204719344.1">
    <property type="nucleotide sequence ID" value="NZ_JACSNR010000001.1"/>
</dbReference>
<evidence type="ECO:0000313" key="3">
    <source>
        <dbReference type="Proteomes" id="UP000724149"/>
    </source>
</evidence>
<sequence>MNELPLPIWFFLLYPLCWIVLFPALTLWSSLLCLAASRLDRNSLPAVLPRRPWLRLGVLAWVCHVGAAGCTLLLLLIPLSRFDFFFGFPGSALAALPGFCLSLWLGDRLMEWYALPGTGRRFRWSFLLLTAPWVLFLPPVTILLPPPMG</sequence>
<feature type="transmembrane region" description="Helical" evidence="1">
    <location>
        <begin position="12"/>
        <end position="35"/>
    </location>
</feature>
<gene>
    <name evidence="2" type="ORF">H9X81_01680</name>
</gene>
<feature type="transmembrane region" description="Helical" evidence="1">
    <location>
        <begin position="56"/>
        <end position="78"/>
    </location>
</feature>
<keyword evidence="1" id="KW-0812">Transmembrane</keyword>
<accession>A0ABS2GIV7</accession>
<organism evidence="2 3">
    <name type="scientific">Hydrogenoanaerobacterium saccharovorans</name>
    <dbReference type="NCBI Taxonomy" id="474960"/>
    <lineage>
        <taxon>Bacteria</taxon>
        <taxon>Bacillati</taxon>
        <taxon>Bacillota</taxon>
        <taxon>Clostridia</taxon>
        <taxon>Eubacteriales</taxon>
        <taxon>Oscillospiraceae</taxon>
        <taxon>Hydrogenoanaerobacterium</taxon>
    </lineage>
</organism>
<reference evidence="2 3" key="1">
    <citation type="journal article" date="2021" name="Sci. Rep.">
        <title>The distribution of antibiotic resistance genes in chicken gut microbiota commensals.</title>
        <authorList>
            <person name="Juricova H."/>
            <person name="Matiasovicova J."/>
            <person name="Kubasova T."/>
            <person name="Cejkova D."/>
            <person name="Rychlik I."/>
        </authorList>
    </citation>
    <scope>NUCLEOTIDE SEQUENCE [LARGE SCALE GENOMIC DNA]</scope>
    <source>
        <strain evidence="2 3">An564</strain>
    </source>
</reference>
<keyword evidence="3" id="KW-1185">Reference proteome</keyword>
<feature type="transmembrane region" description="Helical" evidence="1">
    <location>
        <begin position="84"/>
        <end position="105"/>
    </location>
</feature>
<feature type="transmembrane region" description="Helical" evidence="1">
    <location>
        <begin position="126"/>
        <end position="144"/>
    </location>
</feature>
<keyword evidence="1" id="KW-1133">Transmembrane helix</keyword>